<dbReference type="InterPro" id="IPR013216">
    <property type="entry name" value="Methyltransf_11"/>
</dbReference>
<dbReference type="RefSeq" id="WP_149458246.1">
    <property type="nucleotide sequence ID" value="NZ_CP073809.1"/>
</dbReference>
<protein>
    <submittedName>
        <fullName evidence="3">Class I SAM-dependent methyltransferase</fullName>
    </submittedName>
</protein>
<dbReference type="AlphaFoldDB" id="A0A9Q9F2M6"/>
<evidence type="ECO:0000313" key="3">
    <source>
        <dbReference type="EMBL" id="UTH14561.1"/>
    </source>
</evidence>
<gene>
    <name evidence="2" type="ORF">ERX35_002100</name>
    <name evidence="3" type="ORF">KFV11_04160</name>
</gene>
<dbReference type="EMBL" id="CP073809">
    <property type="protein sequence ID" value="UTH14561.1"/>
    <property type="molecule type" value="Genomic_DNA"/>
</dbReference>
<reference evidence="2 4" key="1">
    <citation type="submission" date="2019-09" db="EMBL/GenBank/DDBJ databases">
        <authorList>
            <person name="Mazhar S."/>
            <person name="Altermann E."/>
            <person name="Hill C."/>
            <person name="Mcauliffe O."/>
        </authorList>
    </citation>
    <scope>NUCLEOTIDE SEQUENCE [LARGE SCALE GENOMIC DNA]</scope>
    <source>
        <strain evidence="2 4">ATCC 51831</strain>
    </source>
</reference>
<keyword evidence="3" id="KW-0808">Transferase</keyword>
<evidence type="ECO:0000313" key="5">
    <source>
        <dbReference type="Proteomes" id="UP001057381"/>
    </source>
</evidence>
<evidence type="ECO:0000313" key="4">
    <source>
        <dbReference type="Proteomes" id="UP000295735"/>
    </source>
</evidence>
<dbReference type="GO" id="GO:0008757">
    <property type="term" value="F:S-adenosylmethionine-dependent methyltransferase activity"/>
    <property type="evidence" value="ECO:0007669"/>
    <property type="project" value="InterPro"/>
</dbReference>
<organism evidence="3 5">
    <name type="scientific">Macrococcus equipercicus</name>
    <dbReference type="NCBI Taxonomy" id="69967"/>
    <lineage>
        <taxon>Bacteria</taxon>
        <taxon>Bacillati</taxon>
        <taxon>Bacillota</taxon>
        <taxon>Bacilli</taxon>
        <taxon>Bacillales</taxon>
        <taxon>Staphylococcaceae</taxon>
        <taxon>Macrococcus</taxon>
    </lineage>
</organism>
<feature type="domain" description="Methyltransferase type 11" evidence="1">
    <location>
        <begin position="59"/>
        <end position="150"/>
    </location>
</feature>
<dbReference type="InterPro" id="IPR029063">
    <property type="entry name" value="SAM-dependent_MTases_sf"/>
</dbReference>
<dbReference type="CDD" id="cd02440">
    <property type="entry name" value="AdoMet_MTases"/>
    <property type="match status" value="1"/>
</dbReference>
<dbReference type="OrthoDB" id="2418517at2"/>
<dbReference type="Pfam" id="PF08241">
    <property type="entry name" value="Methyltransf_11"/>
    <property type="match status" value="1"/>
</dbReference>
<evidence type="ECO:0000259" key="1">
    <source>
        <dbReference type="Pfam" id="PF08241"/>
    </source>
</evidence>
<dbReference type="Proteomes" id="UP001057381">
    <property type="component" value="Chromosome"/>
</dbReference>
<reference evidence="3" key="2">
    <citation type="submission" date="2021-04" db="EMBL/GenBank/DDBJ databases">
        <title>Complete Genome Sequences of Macrococcus spp. from dog and cattle.</title>
        <authorList>
            <person name="Schwendener S."/>
            <person name="Perreten V."/>
        </authorList>
    </citation>
    <scope>NUCLEOTIDE SEQUENCE</scope>
    <source>
        <strain evidence="3">Epi0143-OL</strain>
    </source>
</reference>
<dbReference type="KEGG" id="mequ:KFV11_04160"/>
<sequence length="193" mass="22851">MNEEKFQDQLRRKWKARNEFITLPPQKVYRLLAVHNVLIHEFEQWITQQHDIAAKAKVLCLGCHHGRILSRIDKERGIKGYYVDQSPRLMQSAIHLYPHFSYKLLEPEHIPYKSRKVNYAIVAVPFQSLYHKSAITAELRRVLKKQGVIYLYDRVGQSLSSVIEANGLYIEEKINYKLITIYRVKALEDKRFI</sequence>
<evidence type="ECO:0000313" key="2">
    <source>
        <dbReference type="EMBL" id="KAA1042695.1"/>
    </source>
</evidence>
<dbReference type="GO" id="GO:0032259">
    <property type="term" value="P:methylation"/>
    <property type="evidence" value="ECO:0007669"/>
    <property type="project" value="UniProtKB-KW"/>
</dbReference>
<keyword evidence="3" id="KW-0489">Methyltransferase</keyword>
<proteinExistence type="predicted"/>
<name>A0A9Q9F2M6_9STAP</name>
<accession>A0A9Q9F2M6</accession>
<dbReference type="SUPFAM" id="SSF53335">
    <property type="entry name" value="S-adenosyl-L-methionine-dependent methyltransferases"/>
    <property type="match status" value="1"/>
</dbReference>
<dbReference type="Proteomes" id="UP000295735">
    <property type="component" value="Unassembled WGS sequence"/>
</dbReference>
<dbReference type="EMBL" id="SCWC02000001">
    <property type="protein sequence ID" value="KAA1042695.1"/>
    <property type="molecule type" value="Genomic_DNA"/>
</dbReference>
<keyword evidence="4" id="KW-1185">Reference proteome</keyword>
<dbReference type="Gene3D" id="3.40.50.150">
    <property type="entry name" value="Vaccinia Virus protein VP39"/>
    <property type="match status" value="1"/>
</dbReference>